<comment type="caution">
    <text evidence="1">The sequence shown here is derived from an EMBL/GenBank/DDBJ whole genome shotgun (WGS) entry which is preliminary data.</text>
</comment>
<name>A0A0F9RMK4_9ZZZZ</name>
<dbReference type="EMBL" id="LAZR01003418">
    <property type="protein sequence ID" value="KKN18528.1"/>
    <property type="molecule type" value="Genomic_DNA"/>
</dbReference>
<dbReference type="AlphaFoldDB" id="A0A0F9RMK4"/>
<accession>A0A0F9RMK4</accession>
<reference evidence="1" key="1">
    <citation type="journal article" date="2015" name="Nature">
        <title>Complex archaea that bridge the gap between prokaryotes and eukaryotes.</title>
        <authorList>
            <person name="Spang A."/>
            <person name="Saw J.H."/>
            <person name="Jorgensen S.L."/>
            <person name="Zaremba-Niedzwiedzka K."/>
            <person name="Martijn J."/>
            <person name="Lind A.E."/>
            <person name="van Eijk R."/>
            <person name="Schleper C."/>
            <person name="Guy L."/>
            <person name="Ettema T.J."/>
        </authorList>
    </citation>
    <scope>NUCLEOTIDE SEQUENCE</scope>
</reference>
<gene>
    <name evidence="1" type="ORF">LCGC14_0954770</name>
</gene>
<evidence type="ECO:0000313" key="1">
    <source>
        <dbReference type="EMBL" id="KKN18528.1"/>
    </source>
</evidence>
<proteinExistence type="predicted"/>
<organism evidence="1">
    <name type="scientific">marine sediment metagenome</name>
    <dbReference type="NCBI Taxonomy" id="412755"/>
    <lineage>
        <taxon>unclassified sequences</taxon>
        <taxon>metagenomes</taxon>
        <taxon>ecological metagenomes</taxon>
    </lineage>
</organism>
<protein>
    <submittedName>
        <fullName evidence="1">Uncharacterized protein</fullName>
    </submittedName>
</protein>
<sequence length="157" mass="17391">MAPKKQKIRSVLIPEIGLNLEPSFLQDYEVTSEFLRSLSHTVGRFGERSIMIRATSDGRLHVAAGATSMEIYDVETGNAPDAYNAGSTYDQANAIYTTDILVENFAAEISFRNLAGVYGDDKIIPVGMSSIDFIHYGIRIQNRVALSVAAYQFTLYR</sequence>